<comment type="similarity">
    <text evidence="1">Belongs to the 'phage' integrase family.</text>
</comment>
<organism evidence="5 6">
    <name type="scientific">Candidatus Entotheonella gemina</name>
    <dbReference type="NCBI Taxonomy" id="1429439"/>
    <lineage>
        <taxon>Bacteria</taxon>
        <taxon>Pseudomonadati</taxon>
        <taxon>Nitrospinota/Tectimicrobiota group</taxon>
        <taxon>Candidatus Tectimicrobiota</taxon>
        <taxon>Candidatus Entotheonellia</taxon>
        <taxon>Candidatus Entotheonellales</taxon>
        <taxon>Candidatus Entotheonellaceae</taxon>
        <taxon>Candidatus Entotheonella</taxon>
    </lineage>
</organism>
<keyword evidence="2" id="KW-0238">DNA-binding</keyword>
<dbReference type="Gene3D" id="1.10.443.10">
    <property type="entry name" value="Intergrase catalytic core"/>
    <property type="match status" value="1"/>
</dbReference>
<dbReference type="InterPro" id="IPR002104">
    <property type="entry name" value="Integrase_catalytic"/>
</dbReference>
<dbReference type="PATRIC" id="fig|1429439.4.peg.1069"/>
<dbReference type="AlphaFoldDB" id="W4MDA3"/>
<evidence type="ECO:0000256" key="1">
    <source>
        <dbReference type="ARBA" id="ARBA00008857"/>
    </source>
</evidence>
<gene>
    <name evidence="5" type="ORF">ETSY2_06200</name>
</gene>
<keyword evidence="3" id="KW-0233">DNA recombination</keyword>
<keyword evidence="6" id="KW-1185">Reference proteome</keyword>
<dbReference type="Pfam" id="PF00589">
    <property type="entry name" value="Phage_integrase"/>
    <property type="match status" value="1"/>
</dbReference>
<name>W4MDA3_9BACT</name>
<dbReference type="InterPro" id="IPR011010">
    <property type="entry name" value="DNA_brk_join_enz"/>
</dbReference>
<dbReference type="PANTHER" id="PTHR30349:SF41">
    <property type="entry name" value="INTEGRASE_RECOMBINASE PROTEIN MJ0367-RELATED"/>
    <property type="match status" value="1"/>
</dbReference>
<protein>
    <recommendedName>
        <fullName evidence="4">Tyr recombinase domain-containing protein</fullName>
    </recommendedName>
</protein>
<dbReference type="InterPro" id="IPR050090">
    <property type="entry name" value="Tyrosine_recombinase_XerCD"/>
</dbReference>
<evidence type="ECO:0000313" key="5">
    <source>
        <dbReference type="EMBL" id="ETX08294.1"/>
    </source>
</evidence>
<comment type="caution">
    <text evidence="5">The sequence shown here is derived from an EMBL/GenBank/DDBJ whole genome shotgun (WGS) entry which is preliminary data.</text>
</comment>
<dbReference type="Proteomes" id="UP000019140">
    <property type="component" value="Unassembled WGS sequence"/>
</dbReference>
<dbReference type="SUPFAM" id="SSF56349">
    <property type="entry name" value="DNA breaking-rejoining enzymes"/>
    <property type="match status" value="1"/>
</dbReference>
<dbReference type="EMBL" id="AZHX01000251">
    <property type="protein sequence ID" value="ETX08294.1"/>
    <property type="molecule type" value="Genomic_DNA"/>
</dbReference>
<dbReference type="GO" id="GO:0006310">
    <property type="term" value="P:DNA recombination"/>
    <property type="evidence" value="ECO:0007669"/>
    <property type="project" value="UniProtKB-KW"/>
</dbReference>
<dbReference type="InterPro" id="IPR013762">
    <property type="entry name" value="Integrase-like_cat_sf"/>
</dbReference>
<dbReference type="PROSITE" id="PS51898">
    <property type="entry name" value="TYR_RECOMBINASE"/>
    <property type="match status" value="1"/>
</dbReference>
<sequence>MTLTEAIEAYLTLKRSLGAIFSSQASILRAFGRTLGDIPIDTISSEACSSFCRGTGLPTRHWENKHHILRGFFNYLRSRGYLAASPLQEPGPRALHAFEPYIYSHEELQRLLDATATLASTRFPLQPLTYRTVILLLYGAGLRVGEAIRLRRCDVDLHNRLLSIWDTKFFKSRVVPIGTQLCSALETYRMARDAQFKPVDSHAPFFAAHHGGAMSRQQLEKVFGHLRQRANVRRPATDRWQPRLHDLRHTMAVHRVVAWYREGVDVEVRLPLLATYLGHVNLSGTQRYLTMTPELLAEASLRFERYAAMGEENTHG</sequence>
<feature type="domain" description="Tyr recombinase" evidence="4">
    <location>
        <begin position="98"/>
        <end position="301"/>
    </location>
</feature>
<dbReference type="HOGENOM" id="CLU_027562_10_0_7"/>
<accession>W4MDA3</accession>
<dbReference type="GO" id="GO:0015074">
    <property type="term" value="P:DNA integration"/>
    <property type="evidence" value="ECO:0007669"/>
    <property type="project" value="InterPro"/>
</dbReference>
<dbReference type="PANTHER" id="PTHR30349">
    <property type="entry name" value="PHAGE INTEGRASE-RELATED"/>
    <property type="match status" value="1"/>
</dbReference>
<reference evidence="5 6" key="1">
    <citation type="journal article" date="2014" name="Nature">
        <title>An environmental bacterial taxon with a large and distinct metabolic repertoire.</title>
        <authorList>
            <person name="Wilson M.C."/>
            <person name="Mori T."/>
            <person name="Ruckert C."/>
            <person name="Uria A.R."/>
            <person name="Helf M.J."/>
            <person name="Takada K."/>
            <person name="Gernert C."/>
            <person name="Steffens U.A."/>
            <person name="Heycke N."/>
            <person name="Schmitt S."/>
            <person name="Rinke C."/>
            <person name="Helfrich E.J."/>
            <person name="Brachmann A.O."/>
            <person name="Gurgui C."/>
            <person name="Wakimoto T."/>
            <person name="Kracht M."/>
            <person name="Crusemann M."/>
            <person name="Hentschel U."/>
            <person name="Abe I."/>
            <person name="Matsunaga S."/>
            <person name="Kalinowski J."/>
            <person name="Takeyama H."/>
            <person name="Piel J."/>
        </authorList>
    </citation>
    <scope>NUCLEOTIDE SEQUENCE [LARGE SCALE GENOMIC DNA]</scope>
    <source>
        <strain evidence="6">TSY2</strain>
    </source>
</reference>
<evidence type="ECO:0000256" key="2">
    <source>
        <dbReference type="ARBA" id="ARBA00023125"/>
    </source>
</evidence>
<evidence type="ECO:0000256" key="3">
    <source>
        <dbReference type="ARBA" id="ARBA00023172"/>
    </source>
</evidence>
<dbReference type="GO" id="GO:0003677">
    <property type="term" value="F:DNA binding"/>
    <property type="evidence" value="ECO:0007669"/>
    <property type="project" value="UniProtKB-KW"/>
</dbReference>
<evidence type="ECO:0000259" key="4">
    <source>
        <dbReference type="PROSITE" id="PS51898"/>
    </source>
</evidence>
<evidence type="ECO:0000313" key="6">
    <source>
        <dbReference type="Proteomes" id="UP000019140"/>
    </source>
</evidence>
<proteinExistence type="inferred from homology"/>